<dbReference type="AlphaFoldDB" id="A0A2N7WTQ7"/>
<sequence length="328" mass="35942">MAATTFVLYELTLDLLGSKDANGKALATCPTHGEGNNRALRIWRKADGGTVCKCFGGCDWRDVHDWLCSKLGIQSTEATPREVDEAEMKRRADLRRESEAKAERNRVRAVTRVKTVLKISDHVTEHGYLVKKGVQPTPTLRQIPLLKLLRVIQYHPKDRNGDKLRGDVLIVPVKCGDTFTSIEMIDGDGRKSALAGGEKVGGFWATQKLPDAREVLLVGEGVATCLSASQCSGYPAIATLSVSQLERVVRLMQARYPASKIVVLADLDKSGEPHTEAVRVSKEFDTFLGLPGGEGGCELAEMDFNDLHLMCGIQSVQTAIQKALEQKR</sequence>
<dbReference type="InterPro" id="IPR006171">
    <property type="entry name" value="TOPRIM_dom"/>
</dbReference>
<keyword evidence="4" id="KW-1185">Reference proteome</keyword>
<accession>A0A2N7WTQ7</accession>
<reference evidence="3 4" key="1">
    <citation type="submission" date="2018-01" db="EMBL/GenBank/DDBJ databases">
        <title>Whole genome analyses suggest that Burkholderia sensu lato contains two further novel genera in the rhizoxinica-symbiotica group Mycetohabitans gen. nov., and Trinickia gen. nov.: implications for the evolution of diazotrophy and nodulation in the Burkholderiaceae.</title>
        <authorList>
            <person name="Estrada-de los Santos P."/>
            <person name="Palmer M."/>
            <person name="Chavez-Ramirez B."/>
            <person name="Beukes C."/>
            <person name="Steenkamp E.T."/>
            <person name="Hirsch A.M."/>
            <person name="Manyaka P."/>
            <person name="Maluk M."/>
            <person name="Lafos M."/>
            <person name="Crook M."/>
            <person name="Gross E."/>
            <person name="Simon M.F."/>
            <person name="Bueno dos Reis Junior F."/>
            <person name="Poole P.S."/>
            <person name="Venter S.N."/>
            <person name="James E.K."/>
        </authorList>
    </citation>
    <scope>NUCLEOTIDE SEQUENCE [LARGE SCALE GENOMIC DNA]</scope>
    <source>
        <strain evidence="3 4">WSM 3937</strain>
    </source>
</reference>
<dbReference type="RefSeq" id="WP_102631052.1">
    <property type="nucleotide sequence ID" value="NZ_PNXY01000003.1"/>
</dbReference>
<dbReference type="OrthoDB" id="784829at2"/>
<dbReference type="Pfam" id="PF13362">
    <property type="entry name" value="Toprim_3"/>
    <property type="match status" value="1"/>
</dbReference>
<organism evidence="2 5">
    <name type="scientific">Paraburkholderia rhynchosiae</name>
    <dbReference type="NCBI Taxonomy" id="487049"/>
    <lineage>
        <taxon>Bacteria</taxon>
        <taxon>Pseudomonadati</taxon>
        <taxon>Pseudomonadota</taxon>
        <taxon>Betaproteobacteria</taxon>
        <taxon>Burkholderiales</taxon>
        <taxon>Burkholderiaceae</taxon>
        <taxon>Paraburkholderia</taxon>
    </lineage>
</organism>
<evidence type="ECO:0000313" key="5">
    <source>
        <dbReference type="Proteomes" id="UP000494205"/>
    </source>
</evidence>
<proteinExistence type="predicted"/>
<reference evidence="2 5" key="2">
    <citation type="submission" date="2020-04" db="EMBL/GenBank/DDBJ databases">
        <authorList>
            <person name="De Canck E."/>
        </authorList>
    </citation>
    <scope>NUCLEOTIDE SEQUENCE [LARGE SCALE GENOMIC DNA]</scope>
    <source>
        <strain evidence="2 5">LMG 27174</strain>
    </source>
</reference>
<evidence type="ECO:0000259" key="1">
    <source>
        <dbReference type="Pfam" id="PF13362"/>
    </source>
</evidence>
<name>A0A2N7WTQ7_9BURK</name>
<gene>
    <name evidence="3" type="ORF">C0Z16_04735</name>
    <name evidence="2" type="ORF">LMG27174_00831</name>
</gene>
<evidence type="ECO:0000313" key="4">
    <source>
        <dbReference type="Proteomes" id="UP000235659"/>
    </source>
</evidence>
<dbReference type="CDD" id="cd01029">
    <property type="entry name" value="TOPRIM_primases"/>
    <property type="match status" value="1"/>
</dbReference>
<dbReference type="EMBL" id="CADIJZ010000002">
    <property type="protein sequence ID" value="CAB3645646.1"/>
    <property type="molecule type" value="Genomic_DNA"/>
</dbReference>
<dbReference type="Proteomes" id="UP000235659">
    <property type="component" value="Unassembled WGS sequence"/>
</dbReference>
<dbReference type="InterPro" id="IPR034154">
    <property type="entry name" value="TOPRIM_DnaG/twinkle"/>
</dbReference>
<evidence type="ECO:0000313" key="3">
    <source>
        <dbReference type="EMBL" id="PMS32858.1"/>
    </source>
</evidence>
<evidence type="ECO:0000313" key="2">
    <source>
        <dbReference type="EMBL" id="CAB3645646.1"/>
    </source>
</evidence>
<protein>
    <recommendedName>
        <fullName evidence="1">Toprim domain-containing protein</fullName>
    </recommendedName>
</protein>
<dbReference type="EMBL" id="PNXY01000003">
    <property type="protein sequence ID" value="PMS32858.1"/>
    <property type="molecule type" value="Genomic_DNA"/>
</dbReference>
<feature type="domain" description="Toprim" evidence="1">
    <location>
        <begin position="216"/>
        <end position="312"/>
    </location>
</feature>
<dbReference type="Proteomes" id="UP000494205">
    <property type="component" value="Unassembled WGS sequence"/>
</dbReference>